<feature type="compositionally biased region" description="Low complexity" evidence="1">
    <location>
        <begin position="26"/>
        <end position="46"/>
    </location>
</feature>
<accession>A0AAV8U4P2</accession>
<evidence type="ECO:0000313" key="2">
    <source>
        <dbReference type="EMBL" id="KAJ8773084.1"/>
    </source>
</evidence>
<dbReference type="EMBL" id="JAIWQS010000002">
    <property type="protein sequence ID" value="KAJ8773084.1"/>
    <property type="molecule type" value="Genomic_DNA"/>
</dbReference>
<dbReference type="AlphaFoldDB" id="A0AAV8U4P2"/>
<evidence type="ECO:0000256" key="1">
    <source>
        <dbReference type="SAM" id="MobiDB-lite"/>
    </source>
</evidence>
<proteinExistence type="predicted"/>
<feature type="region of interest" description="Disordered" evidence="1">
    <location>
        <begin position="107"/>
        <end position="154"/>
    </location>
</feature>
<reference evidence="2 3" key="1">
    <citation type="submission" date="2021-09" db="EMBL/GenBank/DDBJ databases">
        <title>Genomic insights and catalytic innovation underlie evolution of tropane alkaloids biosynthesis.</title>
        <authorList>
            <person name="Wang Y.-J."/>
            <person name="Tian T."/>
            <person name="Huang J.-P."/>
            <person name="Huang S.-X."/>
        </authorList>
    </citation>
    <scope>NUCLEOTIDE SEQUENCE [LARGE SCALE GENOMIC DNA]</scope>
    <source>
        <strain evidence="2">KIB-2018</strain>
        <tissue evidence="2">Leaf</tissue>
    </source>
</reference>
<comment type="caution">
    <text evidence="2">The sequence shown here is derived from an EMBL/GenBank/DDBJ whole genome shotgun (WGS) entry which is preliminary data.</text>
</comment>
<organism evidence="2 3">
    <name type="scientific">Erythroxylum novogranatense</name>
    <dbReference type="NCBI Taxonomy" id="1862640"/>
    <lineage>
        <taxon>Eukaryota</taxon>
        <taxon>Viridiplantae</taxon>
        <taxon>Streptophyta</taxon>
        <taxon>Embryophyta</taxon>
        <taxon>Tracheophyta</taxon>
        <taxon>Spermatophyta</taxon>
        <taxon>Magnoliopsida</taxon>
        <taxon>eudicotyledons</taxon>
        <taxon>Gunneridae</taxon>
        <taxon>Pentapetalae</taxon>
        <taxon>rosids</taxon>
        <taxon>fabids</taxon>
        <taxon>Malpighiales</taxon>
        <taxon>Erythroxylaceae</taxon>
        <taxon>Erythroxylum</taxon>
    </lineage>
</organism>
<dbReference type="Proteomes" id="UP001159364">
    <property type="component" value="Linkage Group LG02"/>
</dbReference>
<protein>
    <submittedName>
        <fullName evidence="2">Uncharacterized protein</fullName>
    </submittedName>
</protein>
<name>A0AAV8U4P2_9ROSI</name>
<sequence>MKRALVKSFDLYTRNCFHNASKFNPARNPSLPLLSASNPSRFSSHSSESDSTRKPNASSGNDDIISKEELKKRIEKLNEGDLEALPSIFEGILERKLVGINDDELLEGLKAPKRGPKELLESDSDNDFDDDSDHDFDDDDADKLEETDEQNSSR</sequence>
<keyword evidence="3" id="KW-1185">Reference proteome</keyword>
<gene>
    <name evidence="2" type="ORF">K2173_028261</name>
</gene>
<feature type="region of interest" description="Disordered" evidence="1">
    <location>
        <begin position="26"/>
        <end position="67"/>
    </location>
</feature>
<evidence type="ECO:0000313" key="3">
    <source>
        <dbReference type="Proteomes" id="UP001159364"/>
    </source>
</evidence>
<feature type="compositionally biased region" description="Acidic residues" evidence="1">
    <location>
        <begin position="121"/>
        <end position="154"/>
    </location>
</feature>